<proteinExistence type="predicted"/>
<accession>A0A2Z5G0S4</accession>
<dbReference type="KEGG" id="abas:ACPOL_3478"/>
<organism evidence="1 2">
    <name type="scientific">Acidisarcina polymorpha</name>
    <dbReference type="NCBI Taxonomy" id="2211140"/>
    <lineage>
        <taxon>Bacteria</taxon>
        <taxon>Pseudomonadati</taxon>
        <taxon>Acidobacteriota</taxon>
        <taxon>Terriglobia</taxon>
        <taxon>Terriglobales</taxon>
        <taxon>Acidobacteriaceae</taxon>
        <taxon>Acidisarcina</taxon>
    </lineage>
</organism>
<dbReference type="EMBL" id="CP030840">
    <property type="protein sequence ID" value="AXC12763.1"/>
    <property type="molecule type" value="Genomic_DNA"/>
</dbReference>
<evidence type="ECO:0000313" key="1">
    <source>
        <dbReference type="EMBL" id="AXC12763.1"/>
    </source>
</evidence>
<gene>
    <name evidence="1" type="ORF">ACPOL_3478</name>
</gene>
<evidence type="ECO:0008006" key="3">
    <source>
        <dbReference type="Google" id="ProtNLM"/>
    </source>
</evidence>
<name>A0A2Z5G0S4_9BACT</name>
<keyword evidence="2" id="KW-1185">Reference proteome</keyword>
<dbReference type="Proteomes" id="UP000253606">
    <property type="component" value="Chromosome"/>
</dbReference>
<sequence length="75" mass="8256">MFTLERGTQVEIVMIVNGVRFRVAGGVRCNRAARHVGLEFMNVSPRCTRYISDLIADLQAKQKAEALPAPGPPCK</sequence>
<reference evidence="1 2" key="1">
    <citation type="journal article" date="2018" name="Front. Microbiol.">
        <title>Hydrolytic Capabilities as a Key to Environmental Success: Chitinolytic and Cellulolytic Acidobacteria From Acidic Sub-arctic Soils and Boreal Peatlands.</title>
        <authorList>
            <person name="Belova S.E."/>
            <person name="Ravin N.V."/>
            <person name="Pankratov T.A."/>
            <person name="Rakitin A.L."/>
            <person name="Ivanova A.A."/>
            <person name="Beletsky A.V."/>
            <person name="Mardanov A.V."/>
            <person name="Sinninghe Damste J.S."/>
            <person name="Dedysh S.N."/>
        </authorList>
    </citation>
    <scope>NUCLEOTIDE SEQUENCE [LARGE SCALE GENOMIC DNA]</scope>
    <source>
        <strain evidence="1 2">SBC82</strain>
    </source>
</reference>
<protein>
    <recommendedName>
        <fullName evidence="3">PilZ domain-containing protein</fullName>
    </recommendedName>
</protein>
<dbReference type="AlphaFoldDB" id="A0A2Z5G0S4"/>
<evidence type="ECO:0000313" key="2">
    <source>
        <dbReference type="Proteomes" id="UP000253606"/>
    </source>
</evidence>